<protein>
    <submittedName>
        <fullName evidence="1">Uncharacterized protein</fullName>
    </submittedName>
</protein>
<evidence type="ECO:0000313" key="2">
    <source>
        <dbReference type="Proteomes" id="UP000612362"/>
    </source>
</evidence>
<sequence>MMREAYSMELTSTINSIEIQEQWGDSQLYTLAHAYELMLHGEREWTALGNFMNDFFHYFVDQRQVLLDEPVKEPEIASLEQHRWAVFCAASAEHLATTYSLLVPAWAQEPSLACLTERWYLSPRALKNEAVRAYYDESTPRAFTRRNIFCGERVFLYKTERPQSLPKIA</sequence>
<keyword evidence="2" id="KW-1185">Reference proteome</keyword>
<dbReference type="Proteomes" id="UP000612362">
    <property type="component" value="Unassembled WGS sequence"/>
</dbReference>
<reference evidence="1" key="1">
    <citation type="submission" date="2020-10" db="EMBL/GenBank/DDBJ databases">
        <title>Taxonomic study of unclassified bacteria belonging to the class Ktedonobacteria.</title>
        <authorList>
            <person name="Yabe S."/>
            <person name="Wang C.M."/>
            <person name="Zheng Y."/>
            <person name="Sakai Y."/>
            <person name="Cavaletti L."/>
            <person name="Monciardini P."/>
            <person name="Donadio S."/>
        </authorList>
    </citation>
    <scope>NUCLEOTIDE SEQUENCE</scope>
    <source>
        <strain evidence="1">SOSP1-1</strain>
    </source>
</reference>
<accession>A0A8J3MW76</accession>
<dbReference type="EMBL" id="BNJF01000004">
    <property type="protein sequence ID" value="GHO48388.1"/>
    <property type="molecule type" value="Genomic_DNA"/>
</dbReference>
<gene>
    <name evidence="1" type="ORF">KSX_65510</name>
</gene>
<comment type="caution">
    <text evidence="1">The sequence shown here is derived from an EMBL/GenBank/DDBJ whole genome shotgun (WGS) entry which is preliminary data.</text>
</comment>
<evidence type="ECO:0000313" key="1">
    <source>
        <dbReference type="EMBL" id="GHO48388.1"/>
    </source>
</evidence>
<dbReference type="RefSeq" id="WP_220197605.1">
    <property type="nucleotide sequence ID" value="NZ_BNJF01000004.1"/>
</dbReference>
<name>A0A8J3MW76_9CHLR</name>
<dbReference type="AlphaFoldDB" id="A0A8J3MW76"/>
<organism evidence="1 2">
    <name type="scientific">Ktedonospora formicarum</name>
    <dbReference type="NCBI Taxonomy" id="2778364"/>
    <lineage>
        <taxon>Bacteria</taxon>
        <taxon>Bacillati</taxon>
        <taxon>Chloroflexota</taxon>
        <taxon>Ktedonobacteria</taxon>
        <taxon>Ktedonobacterales</taxon>
        <taxon>Ktedonobacteraceae</taxon>
        <taxon>Ktedonospora</taxon>
    </lineage>
</organism>
<proteinExistence type="predicted"/>